<evidence type="ECO:0000256" key="1">
    <source>
        <dbReference type="ARBA" id="ARBA00005594"/>
    </source>
</evidence>
<dbReference type="Proteomes" id="UP000315825">
    <property type="component" value="Unassembled WGS sequence"/>
</dbReference>
<dbReference type="InterPro" id="IPR014729">
    <property type="entry name" value="Rossmann-like_a/b/a_fold"/>
</dbReference>
<dbReference type="PANTHER" id="PTHR43766">
    <property type="entry name" value="TRYPTOPHAN--TRNA LIGASE, MITOCHONDRIAL"/>
    <property type="match status" value="1"/>
</dbReference>
<evidence type="ECO:0000256" key="8">
    <source>
        <dbReference type="ARBA" id="ARBA00049929"/>
    </source>
</evidence>
<dbReference type="FunFam" id="1.10.240.10:FF:000005">
    <property type="entry name" value="Tryptophan--tRNA ligase"/>
    <property type="match status" value="1"/>
</dbReference>
<dbReference type="AlphaFoldDB" id="A0A520N113"/>
<evidence type="ECO:0000256" key="6">
    <source>
        <dbReference type="ARBA" id="ARBA00022917"/>
    </source>
</evidence>
<keyword evidence="7 10" id="KW-0030">Aminoacyl-tRNA synthetase</keyword>
<dbReference type="EC" id="6.1.1.2" evidence="2 9"/>
<name>A0A520N113_9GAMM</name>
<evidence type="ECO:0000256" key="4">
    <source>
        <dbReference type="ARBA" id="ARBA00022741"/>
    </source>
</evidence>
<comment type="catalytic activity">
    <reaction evidence="8">
        <text>tRNA(Trp) + L-tryptophan + ATP = L-tryptophyl-tRNA(Trp) + AMP + diphosphate + H(+)</text>
        <dbReference type="Rhea" id="RHEA:24080"/>
        <dbReference type="Rhea" id="RHEA-COMP:9671"/>
        <dbReference type="Rhea" id="RHEA-COMP:9705"/>
        <dbReference type="ChEBI" id="CHEBI:15378"/>
        <dbReference type="ChEBI" id="CHEBI:30616"/>
        <dbReference type="ChEBI" id="CHEBI:33019"/>
        <dbReference type="ChEBI" id="CHEBI:57912"/>
        <dbReference type="ChEBI" id="CHEBI:78442"/>
        <dbReference type="ChEBI" id="CHEBI:78535"/>
        <dbReference type="ChEBI" id="CHEBI:456215"/>
        <dbReference type="EC" id="6.1.1.2"/>
    </reaction>
</comment>
<reference evidence="11 12" key="1">
    <citation type="submission" date="2019-02" db="EMBL/GenBank/DDBJ databases">
        <title>Prokaryotic population dynamics and viral predation in marine succession experiment using metagenomics: the confinement effect.</title>
        <authorList>
            <person name="Haro-Moreno J.M."/>
            <person name="Rodriguez-Valera F."/>
            <person name="Lopez-Perez M."/>
        </authorList>
    </citation>
    <scope>NUCLEOTIDE SEQUENCE [LARGE SCALE GENOMIC DNA]</scope>
    <source>
        <strain evidence="11">MED-G159</strain>
    </source>
</reference>
<evidence type="ECO:0000256" key="7">
    <source>
        <dbReference type="ARBA" id="ARBA00023146"/>
    </source>
</evidence>
<evidence type="ECO:0000256" key="5">
    <source>
        <dbReference type="ARBA" id="ARBA00022840"/>
    </source>
</evidence>
<dbReference type="GO" id="GO:0004830">
    <property type="term" value="F:tryptophan-tRNA ligase activity"/>
    <property type="evidence" value="ECO:0007669"/>
    <property type="project" value="UniProtKB-UniRule"/>
</dbReference>
<dbReference type="Gene3D" id="3.40.50.620">
    <property type="entry name" value="HUPs"/>
    <property type="match status" value="1"/>
</dbReference>
<comment type="similarity">
    <text evidence="1 10">Belongs to the class-I aminoacyl-tRNA synthetase family.</text>
</comment>
<comment type="caution">
    <text evidence="11">The sequence shown here is derived from an EMBL/GenBank/DDBJ whole genome shotgun (WGS) entry which is preliminary data.</text>
</comment>
<keyword evidence="3 10" id="KW-0436">Ligase</keyword>
<dbReference type="InterPro" id="IPR002305">
    <property type="entry name" value="aa-tRNA-synth_Ic"/>
</dbReference>
<dbReference type="Pfam" id="PF00579">
    <property type="entry name" value="tRNA-synt_1b"/>
    <property type="match status" value="1"/>
</dbReference>
<keyword evidence="4 10" id="KW-0547">Nucleotide-binding</keyword>
<dbReference type="InterPro" id="IPR002306">
    <property type="entry name" value="Trp-tRNA-ligase"/>
</dbReference>
<accession>A0A520N113</accession>
<proteinExistence type="inferred from homology"/>
<evidence type="ECO:0000256" key="3">
    <source>
        <dbReference type="ARBA" id="ARBA00022598"/>
    </source>
</evidence>
<keyword evidence="6 10" id="KW-0648">Protein biosynthesis</keyword>
<dbReference type="GO" id="GO:0006436">
    <property type="term" value="P:tryptophanyl-tRNA aminoacylation"/>
    <property type="evidence" value="ECO:0007669"/>
    <property type="project" value="UniProtKB-UniRule"/>
</dbReference>
<dbReference type="PROSITE" id="PS00178">
    <property type="entry name" value="AA_TRNA_LIGASE_I"/>
    <property type="match status" value="1"/>
</dbReference>
<dbReference type="CDD" id="cd00806">
    <property type="entry name" value="TrpRS_core"/>
    <property type="match status" value="1"/>
</dbReference>
<dbReference type="PRINTS" id="PR01039">
    <property type="entry name" value="TRNASYNTHTRP"/>
</dbReference>
<keyword evidence="5 10" id="KW-0067">ATP-binding</keyword>
<dbReference type="GO" id="GO:0005829">
    <property type="term" value="C:cytosol"/>
    <property type="evidence" value="ECO:0007669"/>
    <property type="project" value="TreeGrafter"/>
</dbReference>
<protein>
    <recommendedName>
        <fullName evidence="2 9">Tryptophan--tRNA ligase</fullName>
        <ecNumber evidence="2 9">6.1.1.2</ecNumber>
    </recommendedName>
</protein>
<organism evidence="11 12">
    <name type="scientific">SAR86 cluster bacterium</name>
    <dbReference type="NCBI Taxonomy" id="2030880"/>
    <lineage>
        <taxon>Bacteria</taxon>
        <taxon>Pseudomonadati</taxon>
        <taxon>Pseudomonadota</taxon>
        <taxon>Gammaproteobacteria</taxon>
        <taxon>SAR86 cluster</taxon>
    </lineage>
</organism>
<dbReference type="InterPro" id="IPR001412">
    <property type="entry name" value="aa-tRNA-synth_I_CS"/>
</dbReference>
<dbReference type="EMBL" id="SHBE01000001">
    <property type="protein sequence ID" value="RZO27171.1"/>
    <property type="molecule type" value="Genomic_DNA"/>
</dbReference>
<dbReference type="SUPFAM" id="SSF52374">
    <property type="entry name" value="Nucleotidylyl transferase"/>
    <property type="match status" value="1"/>
</dbReference>
<evidence type="ECO:0000256" key="9">
    <source>
        <dbReference type="NCBIfam" id="TIGR00233"/>
    </source>
</evidence>
<evidence type="ECO:0000256" key="10">
    <source>
        <dbReference type="RuleBase" id="RU363036"/>
    </source>
</evidence>
<sequence>MKRILTGITPSGYPHLGNYIGAIKPSLDLLDEKCESFLFIADLHALIKVWDTERLNKLSMQIAKAWLASGLNSEKTFFYRQSDIPEITDLTWILSCVTEKGLLNRSHAFKAAIDSNKESGKKDHEEGISMGLFSYPLLMACDILTPNATHVPVGKDQQQHLEITRDIAQKFNSRYQEIFNIPEPVISSDKLVLGIDGRKMSKSYNNIIPLLGTDEELKNSVLKIVTNSQKPGEKKDWRENTLFSIYSSFADEKQIEELKNKFEEGIGWGDAKLIVYEDLNKILSPIKDRFESLQSQEKNIEDMLQENAKKVRKITVPLIERVKLAVGL</sequence>
<dbReference type="GO" id="GO:0005524">
    <property type="term" value="F:ATP binding"/>
    <property type="evidence" value="ECO:0007669"/>
    <property type="project" value="UniProtKB-KW"/>
</dbReference>
<dbReference type="NCBIfam" id="TIGR00233">
    <property type="entry name" value="trpS"/>
    <property type="match status" value="1"/>
</dbReference>
<gene>
    <name evidence="11" type="primary">trpS</name>
    <name evidence="11" type="ORF">EVA92_00060</name>
</gene>
<dbReference type="InterPro" id="IPR050203">
    <property type="entry name" value="Trp-tRNA_synthetase"/>
</dbReference>
<dbReference type="Gene3D" id="1.10.240.10">
    <property type="entry name" value="Tyrosyl-Transfer RNA Synthetase"/>
    <property type="match status" value="1"/>
</dbReference>
<evidence type="ECO:0000256" key="2">
    <source>
        <dbReference type="ARBA" id="ARBA00013161"/>
    </source>
</evidence>
<evidence type="ECO:0000313" key="12">
    <source>
        <dbReference type="Proteomes" id="UP000315825"/>
    </source>
</evidence>
<dbReference type="PANTHER" id="PTHR43766:SF1">
    <property type="entry name" value="TRYPTOPHAN--TRNA LIGASE, MITOCHONDRIAL"/>
    <property type="match status" value="1"/>
</dbReference>
<evidence type="ECO:0000313" key="11">
    <source>
        <dbReference type="EMBL" id="RZO27171.1"/>
    </source>
</evidence>